<feature type="transmembrane region" description="Helical" evidence="2">
    <location>
        <begin position="95"/>
        <end position="116"/>
    </location>
</feature>
<protein>
    <submittedName>
        <fullName evidence="3">Uncharacterized protein</fullName>
    </submittedName>
</protein>
<proteinExistence type="predicted"/>
<feature type="region of interest" description="Disordered" evidence="1">
    <location>
        <begin position="43"/>
        <end position="65"/>
    </location>
</feature>
<evidence type="ECO:0000256" key="1">
    <source>
        <dbReference type="SAM" id="MobiDB-lite"/>
    </source>
</evidence>
<evidence type="ECO:0000256" key="2">
    <source>
        <dbReference type="SAM" id="Phobius"/>
    </source>
</evidence>
<gene>
    <name evidence="3" type="ORF">TPSB3V08_LOCUS1368</name>
</gene>
<evidence type="ECO:0000313" key="3">
    <source>
        <dbReference type="EMBL" id="CAD7397809.1"/>
    </source>
</evidence>
<name>A0A7R9CMJ2_TIMPO</name>
<sequence>MEDEQITVKITHRQSKCQANLACFTNIEIEVDLEEVNPHLRGGRVENHLGKTTPNSPDRDSNLDLPVLNSRAQHDKRINQLRHRGGPLLTTLAPIMFWIKLLMWMLAILASCLGGAGAKLYRRESDDPETWTGRWLPERYPSPAISHPDLHDSKHGVQMGIPSAYCDDAKTLEEKYYSDVVSCSECLILLADSTDYHLVSLSSLASSGGDGQRSREKERERSCKVWSLDSLR</sequence>
<keyword evidence="2" id="KW-0472">Membrane</keyword>
<reference evidence="3" key="1">
    <citation type="submission" date="2020-11" db="EMBL/GenBank/DDBJ databases">
        <authorList>
            <person name="Tran Van P."/>
        </authorList>
    </citation>
    <scope>NUCLEOTIDE SEQUENCE</scope>
</reference>
<keyword evidence="2" id="KW-0812">Transmembrane</keyword>
<keyword evidence="2" id="KW-1133">Transmembrane helix</keyword>
<organism evidence="3">
    <name type="scientific">Timema poppense</name>
    <name type="common">Walking stick</name>
    <dbReference type="NCBI Taxonomy" id="170557"/>
    <lineage>
        <taxon>Eukaryota</taxon>
        <taxon>Metazoa</taxon>
        <taxon>Ecdysozoa</taxon>
        <taxon>Arthropoda</taxon>
        <taxon>Hexapoda</taxon>
        <taxon>Insecta</taxon>
        <taxon>Pterygota</taxon>
        <taxon>Neoptera</taxon>
        <taxon>Polyneoptera</taxon>
        <taxon>Phasmatodea</taxon>
        <taxon>Timematodea</taxon>
        <taxon>Timematoidea</taxon>
        <taxon>Timematidae</taxon>
        <taxon>Timema</taxon>
    </lineage>
</organism>
<dbReference type="EMBL" id="OD000478">
    <property type="protein sequence ID" value="CAD7397809.1"/>
    <property type="molecule type" value="Genomic_DNA"/>
</dbReference>
<dbReference type="AlphaFoldDB" id="A0A7R9CMJ2"/>
<accession>A0A7R9CMJ2</accession>